<dbReference type="EMBL" id="CP139960">
    <property type="protein sequence ID" value="WQD36573.1"/>
    <property type="molecule type" value="Genomic_DNA"/>
</dbReference>
<evidence type="ECO:0000313" key="6">
    <source>
        <dbReference type="Proteomes" id="UP001325680"/>
    </source>
</evidence>
<gene>
    <name evidence="5" type="ORF">U0035_12935</name>
</gene>
<keyword evidence="6" id="KW-1185">Reference proteome</keyword>
<sequence length="430" mass="48421">MKKILLLLLITLFTTHVICGQEEFVDPPSRELTKINFTQFTGGVIVFKALLDHFKDSLAFVLDTGSGGISLDSATVISLGLQPSEPERMIRGIGGTRKVGFLKDRQLKLNNLVVDSLNFHVVDYEVLSALYGEKIDGIVGYSLLSRYIVKIDYENQELSFWSNGTMKYPRGGYTMRPRISTIPYLQSEVKDASKQDFNYLFDIGAGLTVLFSEDYMEEKGFLKSKRKRYLKQGEGLGGKVSFDLSVMKELKIGPYKFRNVPINIFDDIYNITSYPTYGGLIGNDVFRRFNCILNYRNRQIHIVPNKFFRDPFDYAYSGLELYLLEGSVVIGDIPKGSPADNAGLLPGDAVLAVNKKFGMTLNELKHALQSVYGRVEVIIKRNDSLLVKKMNVINILNGKAIPNQTISNEFREGFKIRVGGMGDDTFRARP</sequence>
<dbReference type="InterPro" id="IPR001995">
    <property type="entry name" value="Peptidase_A2_cat"/>
</dbReference>
<keyword evidence="5" id="KW-0645">Protease</keyword>
<dbReference type="RefSeq" id="WP_114790197.1">
    <property type="nucleotide sequence ID" value="NZ_CP139960.1"/>
</dbReference>
<keyword evidence="2" id="KW-0732">Signal</keyword>
<dbReference type="InterPro" id="IPR041489">
    <property type="entry name" value="PDZ_6"/>
</dbReference>
<feature type="chain" id="PRO_5045308845" evidence="2">
    <location>
        <begin position="20"/>
        <end position="430"/>
    </location>
</feature>
<dbReference type="InterPro" id="IPR036034">
    <property type="entry name" value="PDZ_sf"/>
</dbReference>
<dbReference type="SUPFAM" id="SSF50630">
    <property type="entry name" value="Acid proteases"/>
    <property type="match status" value="2"/>
</dbReference>
<dbReference type="GO" id="GO:0008233">
    <property type="term" value="F:peptidase activity"/>
    <property type="evidence" value="ECO:0007669"/>
    <property type="project" value="UniProtKB-KW"/>
</dbReference>
<dbReference type="SUPFAM" id="SSF50156">
    <property type="entry name" value="PDZ domain-like"/>
    <property type="match status" value="1"/>
</dbReference>
<protein>
    <submittedName>
        <fullName evidence="5">Aspartyl protease family protein</fullName>
    </submittedName>
</protein>
<feature type="domain" description="Peptidase A2" evidence="4">
    <location>
        <begin position="197"/>
        <end position="285"/>
    </location>
</feature>
<evidence type="ECO:0000256" key="2">
    <source>
        <dbReference type="SAM" id="SignalP"/>
    </source>
</evidence>
<dbReference type="PROSITE" id="PS50175">
    <property type="entry name" value="ASP_PROT_RETROV"/>
    <property type="match status" value="1"/>
</dbReference>
<dbReference type="Gene3D" id="2.30.42.10">
    <property type="match status" value="1"/>
</dbReference>
<evidence type="ECO:0000259" key="4">
    <source>
        <dbReference type="PROSITE" id="PS50175"/>
    </source>
</evidence>
<feature type="signal peptide" evidence="2">
    <location>
        <begin position="1"/>
        <end position="19"/>
    </location>
</feature>
<organism evidence="5 6">
    <name type="scientific">Niabella yanshanensis</name>
    <dbReference type="NCBI Taxonomy" id="577386"/>
    <lineage>
        <taxon>Bacteria</taxon>
        <taxon>Pseudomonadati</taxon>
        <taxon>Bacteroidota</taxon>
        <taxon>Chitinophagia</taxon>
        <taxon>Chitinophagales</taxon>
        <taxon>Chitinophagaceae</taxon>
        <taxon>Niabella</taxon>
    </lineage>
</organism>
<proteinExistence type="predicted"/>
<evidence type="ECO:0000259" key="3">
    <source>
        <dbReference type="PROSITE" id="PS50106"/>
    </source>
</evidence>
<name>A0ABZ0VZX6_9BACT</name>
<accession>A0ABZ0VZX6</accession>
<dbReference type="Proteomes" id="UP001325680">
    <property type="component" value="Chromosome"/>
</dbReference>
<keyword evidence="1" id="KW-0378">Hydrolase</keyword>
<dbReference type="PROSITE" id="PS50106">
    <property type="entry name" value="PDZ"/>
    <property type="match status" value="1"/>
</dbReference>
<evidence type="ECO:0000256" key="1">
    <source>
        <dbReference type="ARBA" id="ARBA00022801"/>
    </source>
</evidence>
<dbReference type="GO" id="GO:0006508">
    <property type="term" value="P:proteolysis"/>
    <property type="evidence" value="ECO:0007669"/>
    <property type="project" value="UniProtKB-KW"/>
</dbReference>
<dbReference type="Gene3D" id="2.40.70.10">
    <property type="entry name" value="Acid Proteases"/>
    <property type="match status" value="2"/>
</dbReference>
<reference evidence="5 6" key="1">
    <citation type="submission" date="2023-12" db="EMBL/GenBank/DDBJ databases">
        <title>Genome sequencing and assembly of bacterial species from a model synthetic community.</title>
        <authorList>
            <person name="Hogle S.L."/>
        </authorList>
    </citation>
    <scope>NUCLEOTIDE SEQUENCE [LARGE SCALE GENOMIC DNA]</scope>
    <source>
        <strain evidence="5 6">HAMBI_3031</strain>
    </source>
</reference>
<dbReference type="InterPro" id="IPR001478">
    <property type="entry name" value="PDZ"/>
</dbReference>
<dbReference type="InterPro" id="IPR021109">
    <property type="entry name" value="Peptidase_aspartic_dom_sf"/>
</dbReference>
<dbReference type="Pfam" id="PF17820">
    <property type="entry name" value="PDZ_6"/>
    <property type="match status" value="1"/>
</dbReference>
<feature type="domain" description="PDZ" evidence="3">
    <location>
        <begin position="318"/>
        <end position="383"/>
    </location>
</feature>
<evidence type="ECO:0000313" key="5">
    <source>
        <dbReference type="EMBL" id="WQD36573.1"/>
    </source>
</evidence>
<dbReference type="Pfam" id="PF13650">
    <property type="entry name" value="Asp_protease_2"/>
    <property type="match status" value="2"/>
</dbReference>
<dbReference type="SMART" id="SM00228">
    <property type="entry name" value="PDZ"/>
    <property type="match status" value="1"/>
</dbReference>